<dbReference type="PaxDb" id="39947-A0A0P0XSI4"/>
<dbReference type="InParanoid" id="A0A0P0XSI4"/>
<keyword evidence="2" id="KW-1185">Reference proteome</keyword>
<dbReference type="Proteomes" id="UP000059680">
    <property type="component" value="Chromosome 10"/>
</dbReference>
<reference evidence="1 2" key="3">
    <citation type="journal article" date="2013" name="Rice">
        <title>Improvement of the Oryza sativa Nipponbare reference genome using next generation sequence and optical map data.</title>
        <authorList>
            <person name="Kawahara Y."/>
            <person name="de la Bastide M."/>
            <person name="Hamilton J.P."/>
            <person name="Kanamori H."/>
            <person name="McCombie W.R."/>
            <person name="Ouyang S."/>
            <person name="Schwartz D.C."/>
            <person name="Tanaka T."/>
            <person name="Wu J."/>
            <person name="Zhou S."/>
            <person name="Childs K.L."/>
            <person name="Davidson R.M."/>
            <person name="Lin H."/>
            <person name="Quesada-Ocampo L."/>
            <person name="Vaillancourt B."/>
            <person name="Sakai H."/>
            <person name="Lee S.S."/>
            <person name="Kim J."/>
            <person name="Numa H."/>
            <person name="Itoh T."/>
            <person name="Buell C.R."/>
            <person name="Matsumoto T."/>
        </authorList>
    </citation>
    <scope>NUCLEOTIDE SEQUENCE [LARGE SCALE GENOMIC DNA]</scope>
    <source>
        <strain evidence="2">cv. Nipponbare</strain>
    </source>
</reference>
<evidence type="ECO:0000313" key="1">
    <source>
        <dbReference type="EMBL" id="BAT10255.1"/>
    </source>
</evidence>
<reference evidence="1 2" key="2">
    <citation type="journal article" date="2013" name="Plant Cell Physiol.">
        <title>Rice Annotation Project Database (RAP-DB): an integrative and interactive database for rice genomics.</title>
        <authorList>
            <person name="Sakai H."/>
            <person name="Lee S.S."/>
            <person name="Tanaka T."/>
            <person name="Numa H."/>
            <person name="Kim J."/>
            <person name="Kawahara Y."/>
            <person name="Wakimoto H."/>
            <person name="Yang C.C."/>
            <person name="Iwamoto M."/>
            <person name="Abe T."/>
            <person name="Yamada Y."/>
            <person name="Muto A."/>
            <person name="Inokuchi H."/>
            <person name="Ikemura T."/>
            <person name="Matsumoto T."/>
            <person name="Sasaki T."/>
            <person name="Itoh T."/>
        </authorList>
    </citation>
    <scope>NUCLEOTIDE SEQUENCE [LARGE SCALE GENOMIC DNA]</scope>
    <source>
        <strain evidence="2">cv. Nipponbare</strain>
    </source>
</reference>
<feature type="non-terminal residue" evidence="1">
    <location>
        <position position="1"/>
    </location>
</feature>
<accession>A0A0P0XSI4</accession>
<dbReference type="Gramene" id="Os10t0205802-01">
    <property type="protein sequence ID" value="Os10t0205802-01"/>
    <property type="gene ID" value="Os10g0205802"/>
</dbReference>
<sequence length="87" mass="9633">RGESEDSLSAEALCTLHSHLQKREWHTSVRTECVVWADYDPYNGGTTGGAAECRWKVGPQGRDGMVIPAERHIHGGVDCVQQRRQAS</sequence>
<name>A0A0P0XSI4_ORYSJ</name>
<evidence type="ECO:0000313" key="2">
    <source>
        <dbReference type="Proteomes" id="UP000059680"/>
    </source>
</evidence>
<dbReference type="EMBL" id="AP014966">
    <property type="protein sequence ID" value="BAT10255.1"/>
    <property type="molecule type" value="Genomic_DNA"/>
</dbReference>
<gene>
    <name evidence="1" type="ordered locus">Os10g0205802</name>
    <name evidence="1" type="ORF">OSNPB_100205802</name>
</gene>
<organism evidence="1 2">
    <name type="scientific">Oryza sativa subsp. japonica</name>
    <name type="common">Rice</name>
    <dbReference type="NCBI Taxonomy" id="39947"/>
    <lineage>
        <taxon>Eukaryota</taxon>
        <taxon>Viridiplantae</taxon>
        <taxon>Streptophyta</taxon>
        <taxon>Embryophyta</taxon>
        <taxon>Tracheophyta</taxon>
        <taxon>Spermatophyta</taxon>
        <taxon>Magnoliopsida</taxon>
        <taxon>Liliopsida</taxon>
        <taxon>Poales</taxon>
        <taxon>Poaceae</taxon>
        <taxon>BOP clade</taxon>
        <taxon>Oryzoideae</taxon>
        <taxon>Oryzeae</taxon>
        <taxon>Oryzinae</taxon>
        <taxon>Oryza</taxon>
        <taxon>Oryza sativa</taxon>
    </lineage>
</organism>
<dbReference type="AlphaFoldDB" id="A0A0P0XSI4"/>
<proteinExistence type="predicted"/>
<protein>
    <submittedName>
        <fullName evidence="1">Os10g0205802 protein</fullName>
    </submittedName>
</protein>
<reference evidence="2" key="1">
    <citation type="journal article" date="2005" name="Nature">
        <title>The map-based sequence of the rice genome.</title>
        <authorList>
            <consortium name="International rice genome sequencing project (IRGSP)"/>
            <person name="Matsumoto T."/>
            <person name="Wu J."/>
            <person name="Kanamori H."/>
            <person name="Katayose Y."/>
            <person name="Fujisawa M."/>
            <person name="Namiki N."/>
            <person name="Mizuno H."/>
            <person name="Yamamoto K."/>
            <person name="Antonio B.A."/>
            <person name="Baba T."/>
            <person name="Sakata K."/>
            <person name="Nagamura Y."/>
            <person name="Aoki H."/>
            <person name="Arikawa K."/>
            <person name="Arita K."/>
            <person name="Bito T."/>
            <person name="Chiden Y."/>
            <person name="Fujitsuka N."/>
            <person name="Fukunaka R."/>
            <person name="Hamada M."/>
            <person name="Harada C."/>
            <person name="Hayashi A."/>
            <person name="Hijishita S."/>
            <person name="Honda M."/>
            <person name="Hosokawa S."/>
            <person name="Ichikawa Y."/>
            <person name="Idonuma A."/>
            <person name="Iijima M."/>
            <person name="Ikeda M."/>
            <person name="Ikeno M."/>
            <person name="Ito K."/>
            <person name="Ito S."/>
            <person name="Ito T."/>
            <person name="Ito Y."/>
            <person name="Ito Y."/>
            <person name="Iwabuchi A."/>
            <person name="Kamiya K."/>
            <person name="Karasawa W."/>
            <person name="Kurita K."/>
            <person name="Katagiri S."/>
            <person name="Kikuta A."/>
            <person name="Kobayashi H."/>
            <person name="Kobayashi N."/>
            <person name="Machita K."/>
            <person name="Maehara T."/>
            <person name="Masukawa M."/>
            <person name="Mizubayashi T."/>
            <person name="Mukai Y."/>
            <person name="Nagasaki H."/>
            <person name="Nagata Y."/>
            <person name="Naito S."/>
            <person name="Nakashima M."/>
            <person name="Nakama Y."/>
            <person name="Nakamichi Y."/>
            <person name="Nakamura M."/>
            <person name="Meguro A."/>
            <person name="Negishi M."/>
            <person name="Ohta I."/>
            <person name="Ohta T."/>
            <person name="Okamoto M."/>
            <person name="Ono N."/>
            <person name="Saji S."/>
            <person name="Sakaguchi M."/>
            <person name="Sakai K."/>
            <person name="Shibata M."/>
            <person name="Shimokawa T."/>
            <person name="Song J."/>
            <person name="Takazaki Y."/>
            <person name="Terasawa K."/>
            <person name="Tsugane M."/>
            <person name="Tsuji K."/>
            <person name="Ueda S."/>
            <person name="Waki K."/>
            <person name="Yamagata H."/>
            <person name="Yamamoto M."/>
            <person name="Yamamoto S."/>
            <person name="Yamane H."/>
            <person name="Yoshiki S."/>
            <person name="Yoshihara R."/>
            <person name="Yukawa K."/>
            <person name="Zhong H."/>
            <person name="Yano M."/>
            <person name="Yuan Q."/>
            <person name="Ouyang S."/>
            <person name="Liu J."/>
            <person name="Jones K.M."/>
            <person name="Gansberger K."/>
            <person name="Moffat K."/>
            <person name="Hill J."/>
            <person name="Bera J."/>
            <person name="Fadrosh D."/>
            <person name="Jin S."/>
            <person name="Johri S."/>
            <person name="Kim M."/>
            <person name="Overton L."/>
            <person name="Reardon M."/>
            <person name="Tsitrin T."/>
            <person name="Vuong H."/>
            <person name="Weaver B."/>
            <person name="Ciecko A."/>
            <person name="Tallon L."/>
            <person name="Jackson J."/>
            <person name="Pai G."/>
            <person name="Aken S.V."/>
            <person name="Utterback T."/>
            <person name="Reidmuller S."/>
            <person name="Feldblyum T."/>
            <person name="Hsiao J."/>
            <person name="Zismann V."/>
            <person name="Iobst S."/>
            <person name="de Vazeille A.R."/>
            <person name="Buell C.R."/>
            <person name="Ying K."/>
            <person name="Li Y."/>
            <person name="Lu T."/>
            <person name="Huang Y."/>
            <person name="Zhao Q."/>
            <person name="Feng Q."/>
            <person name="Zhang L."/>
            <person name="Zhu J."/>
            <person name="Weng Q."/>
            <person name="Mu J."/>
            <person name="Lu Y."/>
            <person name="Fan D."/>
            <person name="Liu Y."/>
            <person name="Guan J."/>
            <person name="Zhang Y."/>
            <person name="Yu S."/>
            <person name="Liu X."/>
            <person name="Zhang Y."/>
            <person name="Hong G."/>
            <person name="Han B."/>
            <person name="Choisne N."/>
            <person name="Demange N."/>
            <person name="Orjeda G."/>
            <person name="Samain S."/>
            <person name="Cattolico L."/>
            <person name="Pelletier E."/>
            <person name="Couloux A."/>
            <person name="Segurens B."/>
            <person name="Wincker P."/>
            <person name="D'Hont A."/>
            <person name="Scarpelli C."/>
            <person name="Weissenbach J."/>
            <person name="Salanoubat M."/>
            <person name="Quetier F."/>
            <person name="Yu Y."/>
            <person name="Kim H.R."/>
            <person name="Rambo T."/>
            <person name="Currie J."/>
            <person name="Collura K."/>
            <person name="Luo M."/>
            <person name="Yang T."/>
            <person name="Ammiraju J.S.S."/>
            <person name="Engler F."/>
            <person name="Soderlund C."/>
            <person name="Wing R.A."/>
            <person name="Palmer L.E."/>
            <person name="de la Bastide M."/>
            <person name="Spiegel L."/>
            <person name="Nascimento L."/>
            <person name="Zutavern T."/>
            <person name="O'Shaughnessy A."/>
            <person name="Dike S."/>
            <person name="Dedhia N."/>
            <person name="Preston R."/>
            <person name="Balija V."/>
            <person name="McCombie W.R."/>
            <person name="Chow T."/>
            <person name="Chen H."/>
            <person name="Chung M."/>
            <person name="Chen C."/>
            <person name="Shaw J."/>
            <person name="Wu H."/>
            <person name="Hsiao K."/>
            <person name="Chao Y."/>
            <person name="Chu M."/>
            <person name="Cheng C."/>
            <person name="Hour A."/>
            <person name="Lee P."/>
            <person name="Lin S."/>
            <person name="Lin Y."/>
            <person name="Liou J."/>
            <person name="Liu S."/>
            <person name="Hsing Y."/>
            <person name="Raghuvanshi S."/>
            <person name="Mohanty A."/>
            <person name="Bharti A.K."/>
            <person name="Gaur A."/>
            <person name="Gupta V."/>
            <person name="Kumar D."/>
            <person name="Ravi V."/>
            <person name="Vij S."/>
            <person name="Kapur A."/>
            <person name="Khurana P."/>
            <person name="Khurana P."/>
            <person name="Khurana J.P."/>
            <person name="Tyagi A.K."/>
            <person name="Gaikwad K."/>
            <person name="Singh A."/>
            <person name="Dalal V."/>
            <person name="Srivastava S."/>
            <person name="Dixit A."/>
            <person name="Pal A.K."/>
            <person name="Ghazi I.A."/>
            <person name="Yadav M."/>
            <person name="Pandit A."/>
            <person name="Bhargava A."/>
            <person name="Sureshbabu K."/>
            <person name="Batra K."/>
            <person name="Sharma T.R."/>
            <person name="Mohapatra T."/>
            <person name="Singh N.K."/>
            <person name="Messing J."/>
            <person name="Nelson A.B."/>
            <person name="Fuks G."/>
            <person name="Kavchok S."/>
            <person name="Keizer G."/>
            <person name="Linton E."/>
            <person name="Llaca V."/>
            <person name="Song R."/>
            <person name="Tanyolac B."/>
            <person name="Young S."/>
            <person name="Ho-Il K."/>
            <person name="Hahn J.H."/>
            <person name="Sangsakoo G."/>
            <person name="Vanavichit A."/>
            <person name="de Mattos Luiz.A.T."/>
            <person name="Zimmer P.D."/>
            <person name="Malone G."/>
            <person name="Dellagostin O."/>
            <person name="de Oliveira A.C."/>
            <person name="Bevan M."/>
            <person name="Bancroft I."/>
            <person name="Minx P."/>
            <person name="Cordum H."/>
            <person name="Wilson R."/>
            <person name="Cheng Z."/>
            <person name="Jin W."/>
            <person name="Jiang J."/>
            <person name="Leong S.A."/>
            <person name="Iwama H."/>
            <person name="Gojobori T."/>
            <person name="Itoh T."/>
            <person name="Niimura Y."/>
            <person name="Fujii Y."/>
            <person name="Habara T."/>
            <person name="Sakai H."/>
            <person name="Sato Y."/>
            <person name="Wilson G."/>
            <person name="Kumar K."/>
            <person name="McCouch S."/>
            <person name="Juretic N."/>
            <person name="Hoen D."/>
            <person name="Wright S."/>
            <person name="Bruskiewich R."/>
            <person name="Bureau T."/>
            <person name="Miyao A."/>
            <person name="Hirochika H."/>
            <person name="Nishikawa T."/>
            <person name="Kadowaki K."/>
            <person name="Sugiura M."/>
            <person name="Burr B."/>
            <person name="Sasaki T."/>
        </authorList>
    </citation>
    <scope>NUCLEOTIDE SEQUENCE [LARGE SCALE GENOMIC DNA]</scope>
    <source>
        <strain evidence="2">cv. Nipponbare</strain>
    </source>
</reference>